<dbReference type="AlphaFoldDB" id="A0A1A7C073"/>
<dbReference type="RefSeq" id="WP_425402756.1">
    <property type="nucleotide sequence ID" value="NZ_LOCQ01000060.1"/>
</dbReference>
<organism evidence="2 3">
    <name type="scientific">Janthinobacterium psychrotolerans</name>
    <dbReference type="NCBI Taxonomy" id="1747903"/>
    <lineage>
        <taxon>Bacteria</taxon>
        <taxon>Pseudomonadati</taxon>
        <taxon>Pseudomonadota</taxon>
        <taxon>Betaproteobacteria</taxon>
        <taxon>Burkholderiales</taxon>
        <taxon>Oxalobacteraceae</taxon>
        <taxon>Janthinobacterium</taxon>
    </lineage>
</organism>
<dbReference type="EMBL" id="LOCQ01000060">
    <property type="protein sequence ID" value="OBV37728.1"/>
    <property type="molecule type" value="Genomic_DNA"/>
</dbReference>
<reference evidence="2 3" key="1">
    <citation type="submission" date="2016-04" db="EMBL/GenBank/DDBJ databases">
        <title>Draft genome sequence of Janthinobacterium psychrotolerans sp. nov., isolated from freshwater sediments in Denmark.</title>
        <authorList>
            <person name="Gong X."/>
            <person name="Skrivergaard S."/>
            <person name="Korsgaard B.S."/>
            <person name="Schreiber L."/>
            <person name="Marshall I.P."/>
            <person name="Finster K."/>
            <person name="Schramm A."/>
        </authorList>
    </citation>
    <scope>NUCLEOTIDE SEQUENCE [LARGE SCALE GENOMIC DNA]</scope>
    <source>
        <strain evidence="2 3">S3-2</strain>
    </source>
</reference>
<keyword evidence="3" id="KW-1185">Reference proteome</keyword>
<name>A0A1A7C073_9BURK</name>
<dbReference type="STRING" id="1747903.ASR47_1003392"/>
<accession>A0A1A7C073</accession>
<dbReference type="Proteomes" id="UP000092713">
    <property type="component" value="Unassembled WGS sequence"/>
</dbReference>
<dbReference type="InterPro" id="IPR015406">
    <property type="entry name" value="GpJ_CSF"/>
</dbReference>
<feature type="non-terminal residue" evidence="2">
    <location>
        <position position="780"/>
    </location>
</feature>
<protein>
    <recommendedName>
        <fullName evidence="1">Tip attachment protein J central straight fiber domain-containing protein</fullName>
    </recommendedName>
</protein>
<dbReference type="Pfam" id="PF09327">
    <property type="entry name" value="Phage_Tail_Tip"/>
    <property type="match status" value="1"/>
</dbReference>
<sequence>MSALGGERDRLIMSTVPRYATPMDRALMLTASATMFEVSAAGVPTPAAITFSALMLGAVGDITFSSEPAVSMAVANGNAVLNYADMSASIVTVTASTVIDGLTYYARQTIAKTQALDLTPPPAPTGLVATGHPATITLAWNAAPANYSNLSHTEVWRAPTNNFAQAALVGRADGREYTDPVGPGAFRYYWIRYVSRAAIPGPYNASSGTVGASDVEVEHLLQVLTQQITESQLYADLGAKIDLIEPTRDAVADLEVVYGDTVSAAASAAQAAQAAAAALLDAAKADAAAGGASQYASQANLSATNAGTAAGNASTSAGQSSQAATAAGSSAAAAESAASTAANAAGEAGASASAALISKNAAAGSVSAAGVQAAASTQSAIEAKAARDAASESASASLQSAGSASASSTEAGTAASQAANSALLAAESRNAAGGSAAAAAGSAGTAGAKSTEAGQSAEAARVDRVAAQAAFSQAAGAAQAASGSAETADARATEAGQSATAANSAATTAGTAAGQAGSYLEQVAQSATNADGSAQAAASYLQQAQAVLSDPITGLVASYAAVSQQASATANSLGQAQAKYAVRIDAGGVAGGFELIGGGGAIDFGVRATTFYVASPAGSGIASAVPFIVRTTETVIGGVTIPIGMYVADAFIQNASITNAKIGGDIWSSNFVAGQSGWRLYRSGDMEINNLRARGAIAGGAFIDVNWPESGGGFYLGPDAFRMGSQPSGKYFEVLPSGDVHSPQFNIDGGLARFSGELAGVIGTFSLVRSPTRAGPAGNA</sequence>
<feature type="domain" description="Tip attachment protein J central straight fiber" evidence="1">
    <location>
        <begin position="561"/>
        <end position="697"/>
    </location>
</feature>
<gene>
    <name evidence="2" type="ORF">ASR47_1003392</name>
</gene>
<evidence type="ECO:0000313" key="3">
    <source>
        <dbReference type="Proteomes" id="UP000092713"/>
    </source>
</evidence>
<proteinExistence type="predicted"/>
<evidence type="ECO:0000259" key="1">
    <source>
        <dbReference type="Pfam" id="PF09327"/>
    </source>
</evidence>
<evidence type="ECO:0000313" key="2">
    <source>
        <dbReference type="EMBL" id="OBV37728.1"/>
    </source>
</evidence>
<comment type="caution">
    <text evidence="2">The sequence shown here is derived from an EMBL/GenBank/DDBJ whole genome shotgun (WGS) entry which is preliminary data.</text>
</comment>